<name>A0A3B0WWE5_9ZZZZ</name>
<sequence length="92" mass="10465">MSTKYHSKEHQILSTVRQVLSAVVRDTTPKPGRPAPLSPQTTEDLKHCFMLITSREKEIIEEAGGQEMNARPRYADEVKTSQVVQFNKPKKD</sequence>
<gene>
    <name evidence="1" type="ORF">MNBD_GAMMA05-410</name>
</gene>
<evidence type="ECO:0000313" key="1">
    <source>
        <dbReference type="EMBL" id="VAW53519.1"/>
    </source>
</evidence>
<accession>A0A3B0WWE5</accession>
<proteinExistence type="predicted"/>
<dbReference type="AlphaFoldDB" id="A0A3B0WWE5"/>
<dbReference type="EMBL" id="UOFE01000034">
    <property type="protein sequence ID" value="VAW53519.1"/>
    <property type="molecule type" value="Genomic_DNA"/>
</dbReference>
<reference evidence="1" key="1">
    <citation type="submission" date="2018-06" db="EMBL/GenBank/DDBJ databases">
        <authorList>
            <person name="Zhirakovskaya E."/>
        </authorList>
    </citation>
    <scope>NUCLEOTIDE SEQUENCE</scope>
</reference>
<evidence type="ECO:0008006" key="2">
    <source>
        <dbReference type="Google" id="ProtNLM"/>
    </source>
</evidence>
<organism evidence="1">
    <name type="scientific">hydrothermal vent metagenome</name>
    <dbReference type="NCBI Taxonomy" id="652676"/>
    <lineage>
        <taxon>unclassified sequences</taxon>
        <taxon>metagenomes</taxon>
        <taxon>ecological metagenomes</taxon>
    </lineage>
</organism>
<protein>
    <recommendedName>
        <fullName evidence="2">Segregation and condensation protein A</fullName>
    </recommendedName>
</protein>